<dbReference type="EMBL" id="NAJN01001190">
    <property type="protein sequence ID" value="TKA65016.1"/>
    <property type="molecule type" value="Genomic_DNA"/>
</dbReference>
<evidence type="ECO:0000259" key="6">
    <source>
        <dbReference type="PROSITE" id="PS50110"/>
    </source>
</evidence>
<evidence type="ECO:0000256" key="4">
    <source>
        <dbReference type="PROSITE-ProRule" id="PRU00169"/>
    </source>
</evidence>
<feature type="compositionally biased region" description="Polar residues" evidence="5">
    <location>
        <begin position="162"/>
        <end position="173"/>
    </location>
</feature>
<feature type="compositionally biased region" description="Pro residues" evidence="5">
    <location>
        <begin position="304"/>
        <end position="316"/>
    </location>
</feature>
<dbReference type="InterPro" id="IPR011006">
    <property type="entry name" value="CheY-like_superfamily"/>
</dbReference>
<dbReference type="Proteomes" id="UP000308768">
    <property type="component" value="Unassembled WGS sequence"/>
</dbReference>
<evidence type="ECO:0000256" key="1">
    <source>
        <dbReference type="ARBA" id="ARBA00022553"/>
    </source>
</evidence>
<feature type="compositionally biased region" description="Low complexity" evidence="5">
    <location>
        <begin position="332"/>
        <end position="343"/>
    </location>
</feature>
<keyword evidence="1 4" id="KW-0597">Phosphoprotein</keyword>
<protein>
    <recommendedName>
        <fullName evidence="6">Response regulatory domain-containing protein</fullName>
    </recommendedName>
</protein>
<dbReference type="GO" id="GO:0000156">
    <property type="term" value="F:phosphorelay response regulator activity"/>
    <property type="evidence" value="ECO:0007669"/>
    <property type="project" value="UniProtKB-ARBA"/>
</dbReference>
<feature type="compositionally biased region" description="Basic residues" evidence="5">
    <location>
        <begin position="1"/>
        <end position="11"/>
    </location>
</feature>
<keyword evidence="2" id="KW-0902">Two-component regulatory system</keyword>
<accession>A0A4U0WR58</accession>
<feature type="domain" description="Response regulatory" evidence="6">
    <location>
        <begin position="378"/>
        <end position="531"/>
    </location>
</feature>
<gene>
    <name evidence="7" type="ORF">B0A49_07419</name>
</gene>
<feature type="region of interest" description="Disordered" evidence="5">
    <location>
        <begin position="1"/>
        <end position="32"/>
    </location>
</feature>
<dbReference type="Gene3D" id="3.40.50.2300">
    <property type="match status" value="1"/>
</dbReference>
<dbReference type="AlphaFoldDB" id="A0A4U0WR58"/>
<feature type="compositionally biased region" description="Gly residues" evidence="5">
    <location>
        <begin position="587"/>
        <end position="596"/>
    </location>
</feature>
<dbReference type="InterPro" id="IPR001789">
    <property type="entry name" value="Sig_transdc_resp-reg_receiver"/>
</dbReference>
<comment type="caution">
    <text evidence="7">The sequence shown here is derived from an EMBL/GenBank/DDBJ whole genome shotgun (WGS) entry which is preliminary data.</text>
</comment>
<dbReference type="SMART" id="SM00448">
    <property type="entry name" value="REC"/>
    <property type="match status" value="1"/>
</dbReference>
<name>A0A4U0WR58_9PEZI</name>
<feature type="region of interest" description="Disordered" evidence="5">
    <location>
        <begin position="551"/>
        <end position="596"/>
    </location>
</feature>
<dbReference type="PANTHER" id="PTHR45339:SF1">
    <property type="entry name" value="HYBRID SIGNAL TRANSDUCTION HISTIDINE KINASE J"/>
    <property type="match status" value="1"/>
</dbReference>
<comment type="similarity">
    <text evidence="3">Belongs to the SSK1 family.</text>
</comment>
<dbReference type="FunFam" id="3.40.50.2300:FF:000146">
    <property type="entry name" value="Putative two-component response regulator SSK1p"/>
    <property type="match status" value="1"/>
</dbReference>
<feature type="modified residue" description="4-aspartylphosphate" evidence="4">
    <location>
        <position position="427"/>
    </location>
</feature>
<dbReference type="SUPFAM" id="SSF52172">
    <property type="entry name" value="CheY-like"/>
    <property type="match status" value="1"/>
</dbReference>
<evidence type="ECO:0000256" key="3">
    <source>
        <dbReference type="ARBA" id="ARBA00093463"/>
    </source>
</evidence>
<sequence length="596" mass="65058">MGGLKNRHRLLIRNGSATSVPASSSISQSDGALPAARLGRSLRVLPRRARETRQRISLLIANPAKVSQRAPDTIAAHRVEAQAEQSQPNSDIDHLRVGSPDLPKQPLVTVEKPTPETSPGPRRGVDSIVEEHLVGEQERPLSPGHDRRRTLTLLDPERRPLSPSSEQGYSSVAPPTNIAMQICEDGLVDDVRDVILKRYANSLGRSLDSPDVMLRMLSRLEHQRTTERTLGPEEEMCRTLDAYFPGGQTVDEALLIDVLQRRSTFKPSPRAANHTSYHNLDDYRPVENGTGSSASDSKHINGVPPAPPMPTPPAPEAAPTKSKGASTPPPSRVSSPRPTSRTRSGSRRQQPLSRPSDDGPSNPSLPSSLLGGSVPPINVLIVEDNVINLKLLEAFMERLKVRWQTAMNGQVVVRNWREGGFHLVLMDIQLPIMSGLEATKEIRRLERVNELGLFNNVSSAAVATTEKKGELGEEGKLQENAGLFKSPVIIVALTASSLQSDRHEVLAVGCNDFLTKPVSFVWLERKVKEWGCMQALIDFDGWRKWKDFAAQNGQPDNKPTAKGKEQNKTIKDGGVRASLAGKKEGTRIGGGEVANA</sequence>
<evidence type="ECO:0000313" key="7">
    <source>
        <dbReference type="EMBL" id="TKA65016.1"/>
    </source>
</evidence>
<proteinExistence type="inferred from homology"/>
<feature type="compositionally biased region" description="Basic and acidic residues" evidence="5">
    <location>
        <begin position="562"/>
        <end position="574"/>
    </location>
</feature>
<evidence type="ECO:0000256" key="5">
    <source>
        <dbReference type="SAM" id="MobiDB-lite"/>
    </source>
</evidence>
<feature type="compositionally biased region" description="Low complexity" evidence="5">
    <location>
        <begin position="358"/>
        <end position="370"/>
    </location>
</feature>
<dbReference type="OrthoDB" id="21225at2759"/>
<reference evidence="7 8" key="1">
    <citation type="submission" date="2017-03" db="EMBL/GenBank/DDBJ databases">
        <title>Genomes of endolithic fungi from Antarctica.</title>
        <authorList>
            <person name="Coleine C."/>
            <person name="Masonjones S."/>
            <person name="Stajich J.E."/>
        </authorList>
    </citation>
    <scope>NUCLEOTIDE SEQUENCE [LARGE SCALE GENOMIC DNA]</scope>
    <source>
        <strain evidence="7 8">CCFEE 5187</strain>
    </source>
</reference>
<feature type="region of interest" description="Disordered" evidence="5">
    <location>
        <begin position="79"/>
        <end position="173"/>
    </location>
</feature>
<evidence type="ECO:0000256" key="2">
    <source>
        <dbReference type="ARBA" id="ARBA00023012"/>
    </source>
</evidence>
<keyword evidence="8" id="KW-1185">Reference proteome</keyword>
<dbReference type="PANTHER" id="PTHR45339">
    <property type="entry name" value="HYBRID SIGNAL TRANSDUCTION HISTIDINE KINASE J"/>
    <property type="match status" value="1"/>
</dbReference>
<feature type="region of interest" description="Disordered" evidence="5">
    <location>
        <begin position="264"/>
        <end position="370"/>
    </location>
</feature>
<feature type="compositionally biased region" description="Basic and acidic residues" evidence="5">
    <location>
        <begin position="123"/>
        <end position="139"/>
    </location>
</feature>
<dbReference type="STRING" id="331657.A0A4U0WR58"/>
<evidence type="ECO:0000313" key="8">
    <source>
        <dbReference type="Proteomes" id="UP000308768"/>
    </source>
</evidence>
<dbReference type="PROSITE" id="PS50110">
    <property type="entry name" value="RESPONSE_REGULATORY"/>
    <property type="match status" value="1"/>
</dbReference>
<dbReference type="Pfam" id="PF00072">
    <property type="entry name" value="Response_reg"/>
    <property type="match status" value="1"/>
</dbReference>
<feature type="compositionally biased region" description="Low complexity" evidence="5">
    <location>
        <begin position="16"/>
        <end position="29"/>
    </location>
</feature>
<organism evidence="7 8">
    <name type="scientific">Cryomyces minteri</name>
    <dbReference type="NCBI Taxonomy" id="331657"/>
    <lineage>
        <taxon>Eukaryota</taxon>
        <taxon>Fungi</taxon>
        <taxon>Dikarya</taxon>
        <taxon>Ascomycota</taxon>
        <taxon>Pezizomycotina</taxon>
        <taxon>Dothideomycetes</taxon>
        <taxon>Dothideomycetes incertae sedis</taxon>
        <taxon>Cryomyces</taxon>
    </lineage>
</organism>
<dbReference type="CDD" id="cd17546">
    <property type="entry name" value="REC_hyHK_CKI1_RcsC-like"/>
    <property type="match status" value="1"/>
</dbReference>